<feature type="transmembrane region" description="Helical" evidence="8">
    <location>
        <begin position="358"/>
        <end position="380"/>
    </location>
</feature>
<sequence length="555" mass="61572">MNQLKKKRTPLEVWNIIGLSILLLYVLFLVQPLFNLLKSSVVDNEGGLTLAHFKKFFSQKYYISTLANSFKVSIAVTFFSLLIGVPLAYFYNLYEIRGKKGLEILIILCSMSAPFIGAYAWILLLGRQGLITKTIEAILPITVPRIYGFNGIVLVLVTRLFPLVFLYVSGALKSIDNSLLEASENLGCTGLNRFFKVVMPLCMPSILAAALLVFMRSMADFGTPLLIGEGYRTFPVEIYNQYVGETSVNHNFAAAISVVAILITALVFILQKFLANHYRFSINSLHTIERKKIHGIKNILIHLYAYLLVFISMLPQLYLFYMSFRNTSSSGSVFTKGFSLNSYRIALKRMSSAIPNTLFIGGISVLVVLFLAVLVSYLVVRRRNVVTSTIDSISMLPYIIPGSVVGIALVITFSKQPMVLTGTVTIMIIAMIIRRIPYTIRSSVAILQQIPMSVEEAGISLGASKLYTFFRITVPMMKNGIISGGILSWITIITELSTSIILYTSHTVTLTLSIYIFVVRGTEGPAAAMATILTLFTTISLIIFIKVSDGKEMVM</sequence>
<proteinExistence type="predicted"/>
<evidence type="ECO:0000256" key="1">
    <source>
        <dbReference type="ARBA" id="ARBA00004429"/>
    </source>
</evidence>
<feature type="transmembrane region" description="Helical" evidence="8">
    <location>
        <begin position="392"/>
        <end position="411"/>
    </location>
</feature>
<dbReference type="CDD" id="cd06261">
    <property type="entry name" value="TM_PBP2"/>
    <property type="match status" value="2"/>
</dbReference>
<dbReference type="InterPro" id="IPR000515">
    <property type="entry name" value="MetI-like"/>
</dbReference>
<dbReference type="InterPro" id="IPR035906">
    <property type="entry name" value="MetI-like_sf"/>
</dbReference>
<feature type="transmembrane region" description="Helical" evidence="8">
    <location>
        <begin position="252"/>
        <end position="270"/>
    </location>
</feature>
<feature type="transmembrane region" description="Helical" evidence="8">
    <location>
        <begin position="72"/>
        <end position="92"/>
    </location>
</feature>
<dbReference type="EMBL" id="VSSQ01001437">
    <property type="protein sequence ID" value="MPM08320.1"/>
    <property type="molecule type" value="Genomic_DNA"/>
</dbReference>
<dbReference type="PANTHER" id="PTHR43357:SF3">
    <property type="entry name" value="FE(3+)-TRANSPORT SYSTEM PERMEASE PROTEIN FBPB 2"/>
    <property type="match status" value="1"/>
</dbReference>
<evidence type="ECO:0000256" key="2">
    <source>
        <dbReference type="ARBA" id="ARBA00022448"/>
    </source>
</evidence>
<dbReference type="PROSITE" id="PS50928">
    <property type="entry name" value="ABC_TM1"/>
    <property type="match status" value="2"/>
</dbReference>
<dbReference type="PANTHER" id="PTHR43357">
    <property type="entry name" value="INNER MEMBRANE ABC TRANSPORTER PERMEASE PROTEIN YDCV"/>
    <property type="match status" value="1"/>
</dbReference>
<feature type="transmembrane region" description="Helical" evidence="8">
    <location>
        <begin position="299"/>
        <end position="321"/>
    </location>
</feature>
<dbReference type="Gene3D" id="1.10.3720.10">
    <property type="entry name" value="MetI-like"/>
    <property type="match status" value="2"/>
</dbReference>
<feature type="domain" description="ABC transmembrane type-1" evidence="9">
    <location>
        <begin position="354"/>
        <end position="544"/>
    </location>
</feature>
<evidence type="ECO:0000256" key="4">
    <source>
        <dbReference type="ARBA" id="ARBA00022519"/>
    </source>
</evidence>
<feature type="transmembrane region" description="Helical" evidence="8">
    <location>
        <begin position="194"/>
        <end position="215"/>
    </location>
</feature>
<dbReference type="GO" id="GO:0005886">
    <property type="term" value="C:plasma membrane"/>
    <property type="evidence" value="ECO:0007669"/>
    <property type="project" value="UniProtKB-SubCell"/>
</dbReference>
<name>A0A644WWP8_9ZZZZ</name>
<keyword evidence="6 8" id="KW-1133">Transmembrane helix</keyword>
<comment type="caution">
    <text evidence="10">The sequence shown here is derived from an EMBL/GenBank/DDBJ whole genome shotgun (WGS) entry which is preliminary data.</text>
</comment>
<feature type="transmembrane region" description="Helical" evidence="8">
    <location>
        <begin position="104"/>
        <end position="126"/>
    </location>
</feature>
<protein>
    <recommendedName>
        <fullName evidence="9">ABC transmembrane type-1 domain-containing protein</fullName>
    </recommendedName>
</protein>
<gene>
    <name evidence="10" type="ORF">SDC9_54632</name>
</gene>
<evidence type="ECO:0000256" key="6">
    <source>
        <dbReference type="ARBA" id="ARBA00022989"/>
    </source>
</evidence>
<feature type="transmembrane region" description="Helical" evidence="8">
    <location>
        <begin position="486"/>
        <end position="506"/>
    </location>
</feature>
<keyword evidence="5 8" id="KW-0812">Transmembrane</keyword>
<dbReference type="SUPFAM" id="SSF161098">
    <property type="entry name" value="MetI-like"/>
    <property type="match status" value="2"/>
</dbReference>
<evidence type="ECO:0000256" key="5">
    <source>
        <dbReference type="ARBA" id="ARBA00022692"/>
    </source>
</evidence>
<feature type="transmembrane region" description="Helical" evidence="8">
    <location>
        <begin position="526"/>
        <end position="545"/>
    </location>
</feature>
<dbReference type="GO" id="GO:0055085">
    <property type="term" value="P:transmembrane transport"/>
    <property type="evidence" value="ECO:0007669"/>
    <property type="project" value="InterPro"/>
</dbReference>
<keyword evidence="7 8" id="KW-0472">Membrane</keyword>
<organism evidence="10">
    <name type="scientific">bioreactor metagenome</name>
    <dbReference type="NCBI Taxonomy" id="1076179"/>
    <lineage>
        <taxon>unclassified sequences</taxon>
        <taxon>metagenomes</taxon>
        <taxon>ecological metagenomes</taxon>
    </lineage>
</organism>
<feature type="transmembrane region" description="Helical" evidence="8">
    <location>
        <begin position="146"/>
        <end position="168"/>
    </location>
</feature>
<evidence type="ECO:0000256" key="8">
    <source>
        <dbReference type="SAM" id="Phobius"/>
    </source>
</evidence>
<keyword evidence="3" id="KW-1003">Cell membrane</keyword>
<evidence type="ECO:0000313" key="10">
    <source>
        <dbReference type="EMBL" id="MPM08320.1"/>
    </source>
</evidence>
<dbReference type="AlphaFoldDB" id="A0A644WWP8"/>
<dbReference type="Pfam" id="PF00528">
    <property type="entry name" value="BPD_transp_1"/>
    <property type="match status" value="2"/>
</dbReference>
<feature type="domain" description="ABC transmembrane type-1" evidence="9">
    <location>
        <begin position="66"/>
        <end position="271"/>
    </location>
</feature>
<keyword evidence="2" id="KW-0813">Transport</keyword>
<evidence type="ECO:0000256" key="7">
    <source>
        <dbReference type="ARBA" id="ARBA00023136"/>
    </source>
</evidence>
<feature type="transmembrane region" description="Helical" evidence="8">
    <location>
        <begin position="417"/>
        <end position="433"/>
    </location>
</feature>
<reference evidence="10" key="1">
    <citation type="submission" date="2019-08" db="EMBL/GenBank/DDBJ databases">
        <authorList>
            <person name="Kucharzyk K."/>
            <person name="Murdoch R.W."/>
            <person name="Higgins S."/>
            <person name="Loffler F."/>
        </authorList>
    </citation>
    <scope>NUCLEOTIDE SEQUENCE</scope>
</reference>
<comment type="subcellular location">
    <subcellularLocation>
        <location evidence="1">Cell inner membrane</location>
        <topology evidence="1">Multi-pass membrane protein</topology>
    </subcellularLocation>
</comment>
<evidence type="ECO:0000259" key="9">
    <source>
        <dbReference type="PROSITE" id="PS50928"/>
    </source>
</evidence>
<accession>A0A644WWP8</accession>
<evidence type="ECO:0000256" key="3">
    <source>
        <dbReference type="ARBA" id="ARBA00022475"/>
    </source>
</evidence>
<feature type="transmembrane region" description="Helical" evidence="8">
    <location>
        <begin position="12"/>
        <end position="34"/>
    </location>
</feature>
<keyword evidence="4" id="KW-0997">Cell inner membrane</keyword>